<evidence type="ECO:0000256" key="9">
    <source>
        <dbReference type="ARBA" id="ARBA00023053"/>
    </source>
</evidence>
<evidence type="ECO:0000256" key="27">
    <source>
        <dbReference type="ARBA" id="ARBA00041835"/>
    </source>
</evidence>
<evidence type="ECO:0000256" key="32">
    <source>
        <dbReference type="SAM" id="MobiDB-lite"/>
    </source>
</evidence>
<keyword evidence="9" id="KW-0915">Sodium</keyword>
<comment type="catalytic activity">
    <reaction evidence="23">
        <text>L-histidine(in) + Na(+)(in) = L-histidine(out) + Na(+)(out)</text>
        <dbReference type="Rhea" id="RHEA:71583"/>
        <dbReference type="ChEBI" id="CHEBI:29101"/>
        <dbReference type="ChEBI" id="CHEBI:57595"/>
    </reaction>
    <physiologicalReaction direction="right-to-left" evidence="23">
        <dbReference type="Rhea" id="RHEA:71585"/>
    </physiologicalReaction>
</comment>
<comment type="subcellular location">
    <subcellularLocation>
        <location evidence="1">Cell membrane</location>
        <topology evidence="1">Multi-pass membrane protein</topology>
    </subcellularLocation>
</comment>
<comment type="catalytic activity">
    <reaction evidence="16">
        <text>L-alanine(in) + Na(+)(in) = L-alanine(out) + Na(+)(out)</text>
        <dbReference type="Rhea" id="RHEA:29283"/>
        <dbReference type="ChEBI" id="CHEBI:29101"/>
        <dbReference type="ChEBI" id="CHEBI:57972"/>
    </reaction>
    <physiologicalReaction direction="right-to-left" evidence="16">
        <dbReference type="Rhea" id="RHEA:29285"/>
    </physiologicalReaction>
</comment>
<evidence type="ECO:0000256" key="26">
    <source>
        <dbReference type="ARBA" id="ARBA00039205"/>
    </source>
</evidence>
<keyword evidence="3" id="KW-0813">Transport</keyword>
<evidence type="ECO:0000256" key="6">
    <source>
        <dbReference type="ARBA" id="ARBA00022847"/>
    </source>
</evidence>
<evidence type="ECO:0000256" key="1">
    <source>
        <dbReference type="ARBA" id="ARBA00004651"/>
    </source>
</evidence>
<dbReference type="Pfam" id="PF01490">
    <property type="entry name" value="Aa_trans"/>
    <property type="match status" value="1"/>
</dbReference>
<feature type="transmembrane region" description="Helical" evidence="33">
    <location>
        <begin position="91"/>
        <end position="109"/>
    </location>
</feature>
<evidence type="ECO:0000256" key="21">
    <source>
        <dbReference type="ARBA" id="ARBA00036194"/>
    </source>
</evidence>
<comment type="catalytic activity">
    <reaction evidence="25">
        <text>L-serine(in) + Na(+)(in) = L-serine(out) + Na(+)(out)</text>
        <dbReference type="Rhea" id="RHEA:29575"/>
        <dbReference type="ChEBI" id="CHEBI:29101"/>
        <dbReference type="ChEBI" id="CHEBI:33384"/>
    </reaction>
    <physiologicalReaction direction="right-to-left" evidence="25">
        <dbReference type="Rhea" id="RHEA:29577"/>
    </physiologicalReaction>
</comment>
<evidence type="ECO:0000256" key="24">
    <source>
        <dbReference type="ARBA" id="ARBA00036564"/>
    </source>
</evidence>
<comment type="catalytic activity">
    <reaction evidence="24">
        <text>glycine(in) + Na(+)(in) = glycine(out) + Na(+)(out)</text>
        <dbReference type="Rhea" id="RHEA:68228"/>
        <dbReference type="ChEBI" id="CHEBI:29101"/>
        <dbReference type="ChEBI" id="CHEBI:57305"/>
    </reaction>
    <physiologicalReaction direction="right-to-left" evidence="24">
        <dbReference type="Rhea" id="RHEA:68230"/>
    </physiologicalReaction>
</comment>
<evidence type="ECO:0000256" key="5">
    <source>
        <dbReference type="ARBA" id="ARBA00022692"/>
    </source>
</evidence>
<evidence type="ECO:0000256" key="31">
    <source>
        <dbReference type="ARBA" id="ARBA00042868"/>
    </source>
</evidence>
<dbReference type="GeneTree" id="ENSGT00940000155486"/>
<feature type="transmembrane region" description="Helical" evidence="33">
    <location>
        <begin position="377"/>
        <end position="399"/>
    </location>
</feature>
<evidence type="ECO:0000256" key="16">
    <source>
        <dbReference type="ARBA" id="ARBA00035911"/>
    </source>
</evidence>
<keyword evidence="6" id="KW-0769">Symport</keyword>
<evidence type="ECO:0000256" key="30">
    <source>
        <dbReference type="ARBA" id="ARBA00042516"/>
    </source>
</evidence>
<dbReference type="GO" id="GO:0015186">
    <property type="term" value="F:L-glutamine transmembrane transporter activity"/>
    <property type="evidence" value="ECO:0007669"/>
    <property type="project" value="TreeGrafter"/>
</dbReference>
<accession>A0A3P9P8B8</accession>
<keyword evidence="13" id="KW-0325">Glycoprotein</keyword>
<dbReference type="PANTHER" id="PTHR22950:SF207">
    <property type="entry name" value="SODIUM-COUPLED NEUTRAL AMINO ACID SYMPORTER 2"/>
    <property type="match status" value="1"/>
</dbReference>
<dbReference type="PANTHER" id="PTHR22950">
    <property type="entry name" value="AMINO ACID TRANSPORTER"/>
    <property type="match status" value="1"/>
</dbReference>
<evidence type="ECO:0000256" key="14">
    <source>
        <dbReference type="ARBA" id="ARBA00023201"/>
    </source>
</evidence>
<dbReference type="GO" id="GO:0005886">
    <property type="term" value="C:plasma membrane"/>
    <property type="evidence" value="ECO:0007669"/>
    <property type="project" value="UniProtKB-SubCell"/>
</dbReference>
<comment type="catalytic activity">
    <reaction evidence="18">
        <text>L-asparagine(in) + Na(+)(in) = L-asparagine(out) + Na(+)(out)</text>
        <dbReference type="Rhea" id="RHEA:71383"/>
        <dbReference type="ChEBI" id="CHEBI:29101"/>
        <dbReference type="ChEBI" id="CHEBI:58048"/>
    </reaction>
    <physiologicalReaction direction="right-to-left" evidence="18">
        <dbReference type="Rhea" id="RHEA:71385"/>
    </physiologicalReaction>
</comment>
<evidence type="ECO:0000256" key="4">
    <source>
        <dbReference type="ARBA" id="ARBA00022475"/>
    </source>
</evidence>
<evidence type="ECO:0000256" key="17">
    <source>
        <dbReference type="ARBA" id="ARBA00035969"/>
    </source>
</evidence>
<organism evidence="35 36">
    <name type="scientific">Poecilia reticulata</name>
    <name type="common">Guppy</name>
    <name type="synonym">Acanthophacelus reticulatus</name>
    <dbReference type="NCBI Taxonomy" id="8081"/>
    <lineage>
        <taxon>Eukaryota</taxon>
        <taxon>Metazoa</taxon>
        <taxon>Chordata</taxon>
        <taxon>Craniata</taxon>
        <taxon>Vertebrata</taxon>
        <taxon>Euteleostomi</taxon>
        <taxon>Actinopterygii</taxon>
        <taxon>Neopterygii</taxon>
        <taxon>Teleostei</taxon>
        <taxon>Neoteleostei</taxon>
        <taxon>Acanthomorphata</taxon>
        <taxon>Ovalentaria</taxon>
        <taxon>Atherinomorphae</taxon>
        <taxon>Cyprinodontiformes</taxon>
        <taxon>Poeciliidae</taxon>
        <taxon>Poeciliinae</taxon>
        <taxon>Poecilia</taxon>
    </lineage>
</organism>
<name>A0A3P9P8B8_POERE</name>
<evidence type="ECO:0000256" key="11">
    <source>
        <dbReference type="ARBA" id="ARBA00023136"/>
    </source>
</evidence>
<evidence type="ECO:0000256" key="19">
    <source>
        <dbReference type="ARBA" id="ARBA00036104"/>
    </source>
</evidence>
<evidence type="ECO:0000256" key="28">
    <source>
        <dbReference type="ARBA" id="ARBA00041859"/>
    </source>
</evidence>
<keyword evidence="7" id="KW-0029">Amino-acid transport</keyword>
<keyword evidence="12" id="KW-1015">Disulfide bond</keyword>
<feature type="transmembrane region" description="Helical" evidence="33">
    <location>
        <begin position="229"/>
        <end position="250"/>
    </location>
</feature>
<evidence type="ECO:0000313" key="36">
    <source>
        <dbReference type="Proteomes" id="UP000242638"/>
    </source>
</evidence>
<evidence type="ECO:0000259" key="34">
    <source>
        <dbReference type="Pfam" id="PF01490"/>
    </source>
</evidence>
<evidence type="ECO:0000256" key="20">
    <source>
        <dbReference type="ARBA" id="ARBA00036115"/>
    </source>
</evidence>
<dbReference type="Proteomes" id="UP000242638">
    <property type="component" value="Unassembled WGS sequence"/>
</dbReference>
<comment type="similarity">
    <text evidence="2">Belongs to the amino acid/polyamine transporter 2 family.</text>
</comment>
<reference evidence="36" key="1">
    <citation type="submission" date="2013-11" db="EMBL/GenBank/DDBJ databases">
        <title>The genomic landscape of the Guanapo guppy.</title>
        <authorList>
            <person name="Kuenstner A."/>
            <person name="Dreyer C."/>
        </authorList>
    </citation>
    <scope>NUCLEOTIDE SEQUENCE</scope>
    <source>
        <strain evidence="36">Guanapo</strain>
    </source>
</reference>
<dbReference type="Bgee" id="ENSPREG00000012217">
    <property type="expression patterns" value="Expressed in head and 1 other cell type or tissue"/>
</dbReference>
<evidence type="ECO:0000256" key="33">
    <source>
        <dbReference type="SAM" id="Phobius"/>
    </source>
</evidence>
<dbReference type="Ensembl" id="ENSPRET00000018248.1">
    <property type="protein sequence ID" value="ENSPREP00000018055.1"/>
    <property type="gene ID" value="ENSPREG00000012217.1"/>
</dbReference>
<comment type="catalytic activity">
    <reaction evidence="19">
        <text>L-methionine(in) + Na(+)(in) = L-methionine(out) + Na(+)(out)</text>
        <dbReference type="Rhea" id="RHEA:68240"/>
        <dbReference type="ChEBI" id="CHEBI:29101"/>
        <dbReference type="ChEBI" id="CHEBI:57844"/>
    </reaction>
    <physiologicalReaction direction="right-to-left" evidence="19">
        <dbReference type="Rhea" id="RHEA:68242"/>
    </physiologicalReaction>
</comment>
<feature type="transmembrane region" description="Helical" evidence="33">
    <location>
        <begin position="299"/>
        <end position="317"/>
    </location>
</feature>
<comment type="catalytic activity">
    <reaction evidence="22">
        <text>L-proline(in) + Na(+)(in) = L-proline(out) + Na(+)(out)</text>
        <dbReference type="Rhea" id="RHEA:28967"/>
        <dbReference type="ChEBI" id="CHEBI:29101"/>
        <dbReference type="ChEBI" id="CHEBI:60039"/>
    </reaction>
    <physiologicalReaction direction="right-to-left" evidence="22">
        <dbReference type="Rhea" id="RHEA:28969"/>
    </physiologicalReaction>
</comment>
<evidence type="ECO:0000256" key="22">
    <source>
        <dbReference type="ARBA" id="ARBA00036201"/>
    </source>
</evidence>
<evidence type="ECO:0000256" key="25">
    <source>
        <dbReference type="ARBA" id="ARBA00036787"/>
    </source>
</evidence>
<evidence type="ECO:0000256" key="23">
    <source>
        <dbReference type="ARBA" id="ARBA00036231"/>
    </source>
</evidence>
<feature type="transmembrane region" description="Helical" evidence="33">
    <location>
        <begin position="202"/>
        <end position="222"/>
    </location>
</feature>
<dbReference type="STRING" id="8081.ENSPREP00000018055"/>
<keyword evidence="11 33" id="KW-0472">Membrane</keyword>
<comment type="catalytic activity">
    <reaction evidence="21">
        <text>L-phenylalanine(in) + Na(+)(in) = L-phenylalanine(out) + Na(+)(out)</text>
        <dbReference type="Rhea" id="RHEA:68244"/>
        <dbReference type="ChEBI" id="CHEBI:29101"/>
        <dbReference type="ChEBI" id="CHEBI:58095"/>
    </reaction>
    <physiologicalReaction direction="right-to-left" evidence="21">
        <dbReference type="Rhea" id="RHEA:68246"/>
    </physiologicalReaction>
</comment>
<dbReference type="GO" id="GO:0006814">
    <property type="term" value="P:sodium ion transport"/>
    <property type="evidence" value="ECO:0007669"/>
    <property type="project" value="UniProtKB-KW"/>
</dbReference>
<reference evidence="35" key="3">
    <citation type="submission" date="2025-09" db="UniProtKB">
        <authorList>
            <consortium name="Ensembl"/>
        </authorList>
    </citation>
    <scope>IDENTIFICATION</scope>
    <source>
        <strain evidence="35">Guanapo</strain>
    </source>
</reference>
<evidence type="ECO:0000256" key="18">
    <source>
        <dbReference type="ARBA" id="ARBA00036092"/>
    </source>
</evidence>
<feature type="region of interest" description="Disordered" evidence="32">
    <location>
        <begin position="1"/>
        <end position="37"/>
    </location>
</feature>
<feature type="transmembrane region" description="Helical" evidence="33">
    <location>
        <begin position="420"/>
        <end position="438"/>
    </location>
</feature>
<feature type="transmembrane region" description="Helical" evidence="33">
    <location>
        <begin position="115"/>
        <end position="137"/>
    </location>
</feature>
<keyword evidence="14" id="KW-0739">Sodium transport</keyword>
<evidence type="ECO:0000256" key="10">
    <source>
        <dbReference type="ARBA" id="ARBA00023065"/>
    </source>
</evidence>
<evidence type="ECO:0000256" key="13">
    <source>
        <dbReference type="ARBA" id="ARBA00023180"/>
    </source>
</evidence>
<evidence type="ECO:0000256" key="12">
    <source>
        <dbReference type="ARBA" id="ARBA00023157"/>
    </source>
</evidence>
<keyword evidence="5 33" id="KW-0812">Transmembrane</keyword>
<sequence length="514" mass="56816">MATPKPSKMPSDKQAGSRTEMKCLNAPQDDDSCSSNSNDFAYSDCLKKNPLSVQYPDADPESQNFLSDHNPSKKKYEAEYHQGSASFGMSVLNLGNAIMGSGILGLSFAMANTGIALFVILLVSVAIFSLYSVHLLLKTANEAGALVYESLGYKAFGIPGKLAASCSITMQNIGAMSSYLFIIKYELPIVIQSLTGANDGEWYINGDYLVILVSIIVILPLTLLRNLGYFSYTSGLSLLCMVFFLIVVIIKKFQTPCPLPVPDTGNETILMFNIPPQSDNATTDDDTCKPKYFVFNSQTVYAIPILTFAFMCHPTILPMYEKLKDRSRRKMQNVANVSFMAMFIMYLLAALFGYLTFNIHVGPELLHTYSNYYKDDILLLVVRLAVLAAVTLTVPVVLFPIRTSVGHLLFPGKDFSWIRHIIITLILLAGTNIVVIFVSSIKDIFGFIGASAAAMLIFILPSAFYLRLVKKESFKSMQKIGATLFLILGFVVMFGCMTLIIYDWIVNSMNDQGH</sequence>
<reference evidence="35" key="2">
    <citation type="submission" date="2025-08" db="UniProtKB">
        <authorList>
            <consortium name="Ensembl"/>
        </authorList>
    </citation>
    <scope>IDENTIFICATION</scope>
    <source>
        <strain evidence="35">Guanapo</strain>
    </source>
</reference>
<evidence type="ECO:0000256" key="29">
    <source>
        <dbReference type="ARBA" id="ARBA00041916"/>
    </source>
</evidence>
<dbReference type="GO" id="GO:0015293">
    <property type="term" value="F:symporter activity"/>
    <property type="evidence" value="ECO:0007669"/>
    <property type="project" value="UniProtKB-KW"/>
</dbReference>
<keyword evidence="36" id="KW-1185">Reference proteome</keyword>
<feature type="transmembrane region" description="Helical" evidence="33">
    <location>
        <begin position="480"/>
        <end position="502"/>
    </location>
</feature>
<keyword evidence="4" id="KW-1003">Cell membrane</keyword>
<proteinExistence type="inferred from homology"/>
<keyword evidence="8 33" id="KW-1133">Transmembrane helix</keyword>
<evidence type="ECO:0000313" key="35">
    <source>
        <dbReference type="Ensembl" id="ENSPREP00000018055.1"/>
    </source>
</evidence>
<comment type="catalytic activity">
    <reaction evidence="17">
        <text>L-glutamine(in) + Na(+)(in) = L-glutamine(out) + Na(+)(out)</text>
        <dbReference type="Rhea" id="RHEA:68236"/>
        <dbReference type="ChEBI" id="CHEBI:29101"/>
        <dbReference type="ChEBI" id="CHEBI:58359"/>
    </reaction>
    <physiologicalReaction direction="right-to-left" evidence="17">
        <dbReference type="Rhea" id="RHEA:68238"/>
    </physiologicalReaction>
</comment>
<evidence type="ECO:0000256" key="8">
    <source>
        <dbReference type="ARBA" id="ARBA00022989"/>
    </source>
</evidence>
<evidence type="ECO:0000256" key="3">
    <source>
        <dbReference type="ARBA" id="ARBA00022448"/>
    </source>
</evidence>
<dbReference type="InterPro" id="IPR013057">
    <property type="entry name" value="AA_transpt_TM"/>
</dbReference>
<evidence type="ECO:0000256" key="7">
    <source>
        <dbReference type="ARBA" id="ARBA00022970"/>
    </source>
</evidence>
<comment type="catalytic activity">
    <reaction evidence="20">
        <text>L-leucine(in) + Na(+)(in) = L-leucine(out) + Na(+)(out)</text>
        <dbReference type="Rhea" id="RHEA:29263"/>
        <dbReference type="ChEBI" id="CHEBI:29101"/>
        <dbReference type="ChEBI" id="CHEBI:57427"/>
    </reaction>
    <physiologicalReaction direction="right-to-left" evidence="20">
        <dbReference type="Rhea" id="RHEA:29265"/>
    </physiologicalReaction>
</comment>
<evidence type="ECO:0000256" key="15">
    <source>
        <dbReference type="ARBA" id="ARBA00035810"/>
    </source>
</evidence>
<feature type="transmembrane region" description="Helical" evidence="33">
    <location>
        <begin position="444"/>
        <end position="468"/>
    </location>
</feature>
<feature type="domain" description="Amino acid transporter transmembrane" evidence="34">
    <location>
        <begin position="84"/>
        <end position="502"/>
    </location>
</feature>
<feature type="transmembrane region" description="Helical" evidence="33">
    <location>
        <begin position="337"/>
        <end position="357"/>
    </location>
</feature>
<dbReference type="AlphaFoldDB" id="A0A3P9P8B8"/>
<keyword evidence="10" id="KW-0406">Ion transport</keyword>
<evidence type="ECO:0000256" key="2">
    <source>
        <dbReference type="ARBA" id="ARBA00008066"/>
    </source>
</evidence>
<dbReference type="OMA" id="AFHACEM"/>
<protein>
    <recommendedName>
        <fullName evidence="26">Sodium-coupled neutral amino acid symporter 2</fullName>
    </recommendedName>
    <alternativeName>
        <fullName evidence="30">Amino acid transporter A2</fullName>
    </alternativeName>
    <alternativeName>
        <fullName evidence="31">Solute carrier family 38 member 2</fullName>
    </alternativeName>
    <alternativeName>
        <fullName evidence="28">System A amino acid transporter 2</fullName>
    </alternativeName>
    <alternativeName>
        <fullName evidence="29">System A transporter 1</fullName>
    </alternativeName>
    <alternativeName>
        <fullName evidence="27">System N amino acid transporter 2</fullName>
    </alternativeName>
</protein>
<comment type="catalytic activity">
    <reaction evidence="15">
        <text>L-threonine(in) + Na(+)(in) = L-threonine(out) + Na(+)(out)</text>
        <dbReference type="Rhea" id="RHEA:69999"/>
        <dbReference type="ChEBI" id="CHEBI:29101"/>
        <dbReference type="ChEBI" id="CHEBI:57926"/>
    </reaction>
    <physiologicalReaction direction="right-to-left" evidence="15">
        <dbReference type="Rhea" id="RHEA:70001"/>
    </physiologicalReaction>
</comment>